<comment type="caution">
    <text evidence="2">The sequence shown here is derived from an EMBL/GenBank/DDBJ whole genome shotgun (WGS) entry which is preliminary data.</text>
</comment>
<gene>
    <name evidence="2" type="ORF">Triagg1_467</name>
</gene>
<feature type="compositionally biased region" description="Low complexity" evidence="1">
    <location>
        <begin position="162"/>
        <end position="173"/>
    </location>
</feature>
<feature type="compositionally biased region" description="Polar residues" evidence="1">
    <location>
        <begin position="174"/>
        <end position="184"/>
    </location>
</feature>
<feature type="region of interest" description="Disordered" evidence="1">
    <location>
        <begin position="369"/>
        <end position="406"/>
    </location>
</feature>
<protein>
    <submittedName>
        <fullName evidence="2">Uncharacterized protein</fullName>
    </submittedName>
</protein>
<reference evidence="2" key="1">
    <citation type="submission" date="2023-11" db="EMBL/GenBank/DDBJ databases">
        <title>The genome sequences of three competitors of mushroom-forming fungi.</title>
        <authorList>
            <person name="Beijen E."/>
            <person name="Ohm R.A."/>
        </authorList>
    </citation>
    <scope>NUCLEOTIDE SEQUENCE</scope>
    <source>
        <strain evidence="2">CBS 100526</strain>
    </source>
</reference>
<feature type="compositionally biased region" description="Low complexity" evidence="1">
    <location>
        <begin position="331"/>
        <end position="346"/>
    </location>
</feature>
<feature type="compositionally biased region" description="Pro residues" evidence="1">
    <location>
        <begin position="391"/>
        <end position="406"/>
    </location>
</feature>
<evidence type="ECO:0000313" key="3">
    <source>
        <dbReference type="Proteomes" id="UP001273209"/>
    </source>
</evidence>
<sequence>MAICLPPINFALYFEKTLRPAVHFAHKLLPVPSPQPFFIKTEAAKTFNASFPAALDADSHPPSSLSLLLSFNFLLSFYLLLPQNLSTTMATGFDRLERLFSIKRKPSFASVSVATSISTPTEPQFPSPSFIRPTATRMAAREEVRLRIATGRSPSAPDVTPSRLDSLSSHASSPGFSRSPTLSPSPRGPHPQADSLVAKLREYQFPSPLSPLSPEEKATHMSTAFKPATEIREIPSPRSQSPLRLRAIPRLDTPPSPDLEEIESCHRSFESIRVPTPSYSIPPTPEDSPEILPVRNLLADSKIFDTAIDKALFEEIEDQLLQSLDYPSLNDSFSDSSPSEASSNSSTLREPDFNEFLNLSDDDIAELAPENLDSESDSGTQLRSPLSMDTPPSPKPSPLLTLTPPPVSRPATAAAFEAARIARRYDFDLVYVVNLWPGGPRGQVFDLESASSCKRPLVGRLLAAHGLDQVPSPLQISSEAHATMLRSKGWVEYKNPEAQLHEIARGYACSFYSGKYSQSCSRDEDSPVSGVRLSEMIDRGIVFAAYRKPRIGPCRLGHSFTGEDLNSLYGDAETLVEMLIDIHTRNRQYQPDSNSQLCDETGPLPTQEFDQLSL</sequence>
<proteinExistence type="predicted"/>
<dbReference type="EMBL" id="JAWRVG010000001">
    <property type="protein sequence ID" value="KAK4085477.1"/>
    <property type="molecule type" value="Genomic_DNA"/>
</dbReference>
<feature type="region of interest" description="Disordered" evidence="1">
    <location>
        <begin position="147"/>
        <end position="193"/>
    </location>
</feature>
<evidence type="ECO:0000256" key="1">
    <source>
        <dbReference type="SAM" id="MobiDB-lite"/>
    </source>
</evidence>
<dbReference type="GeneID" id="87919003"/>
<keyword evidence="3" id="KW-1185">Reference proteome</keyword>
<feature type="region of interest" description="Disordered" evidence="1">
    <location>
        <begin position="331"/>
        <end position="351"/>
    </location>
</feature>
<name>A0AAE1M3Z4_9HYPO</name>
<dbReference type="RefSeq" id="XP_062760817.1">
    <property type="nucleotide sequence ID" value="XM_062899675.1"/>
</dbReference>
<evidence type="ECO:0000313" key="2">
    <source>
        <dbReference type="EMBL" id="KAK4085477.1"/>
    </source>
</evidence>
<organism evidence="2 3">
    <name type="scientific">Trichoderma aggressivum f. europaeum</name>
    <dbReference type="NCBI Taxonomy" id="173218"/>
    <lineage>
        <taxon>Eukaryota</taxon>
        <taxon>Fungi</taxon>
        <taxon>Dikarya</taxon>
        <taxon>Ascomycota</taxon>
        <taxon>Pezizomycotina</taxon>
        <taxon>Sordariomycetes</taxon>
        <taxon>Hypocreomycetidae</taxon>
        <taxon>Hypocreales</taxon>
        <taxon>Hypocreaceae</taxon>
        <taxon>Trichoderma</taxon>
    </lineage>
</organism>
<accession>A0AAE1M3Z4</accession>
<dbReference type="Proteomes" id="UP001273209">
    <property type="component" value="Unassembled WGS sequence"/>
</dbReference>
<dbReference type="AlphaFoldDB" id="A0AAE1M3Z4"/>